<comment type="caution">
    <text evidence="1">The sequence shown here is derived from an EMBL/GenBank/DDBJ whole genome shotgun (WGS) entry which is preliminary data.</text>
</comment>
<reference evidence="1" key="1">
    <citation type="journal article" date="2014" name="Int. J. Syst. Evol. Microbiol.">
        <title>Complete genome sequence of Corynebacterium casei LMG S-19264T (=DSM 44701T), isolated from a smear-ripened cheese.</title>
        <authorList>
            <consortium name="US DOE Joint Genome Institute (JGI-PGF)"/>
            <person name="Walter F."/>
            <person name="Albersmeier A."/>
            <person name="Kalinowski J."/>
            <person name="Ruckert C."/>
        </authorList>
    </citation>
    <scope>NUCLEOTIDE SEQUENCE</scope>
    <source>
        <strain evidence="1">CGMCC 4.7306</strain>
    </source>
</reference>
<protein>
    <recommendedName>
        <fullName evidence="3">ER-bound oxygenase mpaB/mpaB'/Rubber oxygenase catalytic domain-containing protein</fullName>
    </recommendedName>
</protein>
<organism evidence="1 2">
    <name type="scientific">Microlunatus endophyticus</name>
    <dbReference type="NCBI Taxonomy" id="1716077"/>
    <lineage>
        <taxon>Bacteria</taxon>
        <taxon>Bacillati</taxon>
        <taxon>Actinomycetota</taxon>
        <taxon>Actinomycetes</taxon>
        <taxon>Propionibacteriales</taxon>
        <taxon>Propionibacteriaceae</taxon>
        <taxon>Microlunatus</taxon>
    </lineage>
</organism>
<dbReference type="EMBL" id="BMMZ01000014">
    <property type="protein sequence ID" value="GGL79157.1"/>
    <property type="molecule type" value="Genomic_DNA"/>
</dbReference>
<dbReference type="InterPro" id="IPR046366">
    <property type="entry name" value="MPAB"/>
</dbReference>
<proteinExistence type="predicted"/>
<dbReference type="GO" id="GO:0016491">
    <property type="term" value="F:oxidoreductase activity"/>
    <property type="evidence" value="ECO:0007669"/>
    <property type="project" value="InterPro"/>
</dbReference>
<evidence type="ECO:0000313" key="2">
    <source>
        <dbReference type="Proteomes" id="UP000613840"/>
    </source>
</evidence>
<dbReference type="PANTHER" id="PTHR36124">
    <property type="match status" value="1"/>
</dbReference>
<accession>A0A917W919</accession>
<dbReference type="Proteomes" id="UP000613840">
    <property type="component" value="Unassembled WGS sequence"/>
</dbReference>
<dbReference type="RefSeq" id="WP_188897508.1">
    <property type="nucleotide sequence ID" value="NZ_BMMZ01000014.1"/>
</dbReference>
<reference evidence="1" key="2">
    <citation type="submission" date="2020-09" db="EMBL/GenBank/DDBJ databases">
        <authorList>
            <person name="Sun Q."/>
            <person name="Zhou Y."/>
        </authorList>
    </citation>
    <scope>NUCLEOTIDE SEQUENCE</scope>
    <source>
        <strain evidence="1">CGMCC 4.7306</strain>
    </source>
</reference>
<keyword evidence="2" id="KW-1185">Reference proteome</keyword>
<dbReference type="AlphaFoldDB" id="A0A917W919"/>
<sequence>MHRHEERRRRTAALAELDPEQDWHEIYKRLTLSELPAEARFGFQLAFYRPLAVPRMAKLLQSTGHMQFDTTRRAYDTGLIMHEIIYGGVDSDRARRMVKLLNRLHDRSDIHAEDMTYLLAALMVVPTRFMDRYGWRTVTNAERRATWRFWDAVGDRMTISDRPASYDDAEVRLDRYEETEFAASEAGALLTNAAINALRDRLPRPVRPFGPQLTSTLVGDPRVSRALSLPAPNPFFTGLAAGVAGVRRQLQRRRAPSTKVWFTPGQPAGEIYPHGYELDQLGPQEH</sequence>
<dbReference type="PANTHER" id="PTHR36124:SF1">
    <property type="entry name" value="ER-BOUND OXYGENASE MPAB_MPAB'_RUBBER OXYGENASE CATALYTIC DOMAIN-CONTAINING PROTEIN"/>
    <property type="match status" value="1"/>
</dbReference>
<evidence type="ECO:0008006" key="3">
    <source>
        <dbReference type="Google" id="ProtNLM"/>
    </source>
</evidence>
<gene>
    <name evidence="1" type="ORF">GCM10011575_41930</name>
</gene>
<evidence type="ECO:0000313" key="1">
    <source>
        <dbReference type="EMBL" id="GGL79157.1"/>
    </source>
</evidence>
<name>A0A917W919_9ACTN</name>